<keyword evidence="3" id="KW-1185">Reference proteome</keyword>
<evidence type="ECO:0000313" key="3">
    <source>
        <dbReference type="Proteomes" id="UP000321907"/>
    </source>
</evidence>
<dbReference type="PANTHER" id="PTHR35400">
    <property type="entry name" value="SLR1083 PROTEIN"/>
    <property type="match status" value="1"/>
</dbReference>
<dbReference type="EMBL" id="VOXD01000032">
    <property type="protein sequence ID" value="TXF87735.1"/>
    <property type="molecule type" value="Genomic_DNA"/>
</dbReference>
<dbReference type="Gene3D" id="3.90.1570.10">
    <property type="entry name" value="tt1808, chain A"/>
    <property type="match status" value="1"/>
</dbReference>
<keyword evidence="2" id="KW-0540">Nuclease</keyword>
<feature type="domain" description="Putative restriction endonuclease" evidence="1">
    <location>
        <begin position="2"/>
        <end position="133"/>
    </location>
</feature>
<dbReference type="InterPro" id="IPR012296">
    <property type="entry name" value="Nuclease_put_TT1808"/>
</dbReference>
<dbReference type="SUPFAM" id="SSF52980">
    <property type="entry name" value="Restriction endonuclease-like"/>
    <property type="match status" value="1"/>
</dbReference>
<proteinExistence type="predicted"/>
<dbReference type="CDD" id="cd06260">
    <property type="entry name" value="DUF820-like"/>
    <property type="match status" value="1"/>
</dbReference>
<dbReference type="Pfam" id="PF05685">
    <property type="entry name" value="Uma2"/>
    <property type="match status" value="1"/>
</dbReference>
<accession>A0A5C7FPA7</accession>
<dbReference type="GO" id="GO:0004519">
    <property type="term" value="F:endonuclease activity"/>
    <property type="evidence" value="ECO:0007669"/>
    <property type="project" value="UniProtKB-KW"/>
</dbReference>
<organism evidence="2 3">
    <name type="scientific">Neolewinella aurantiaca</name>
    <dbReference type="NCBI Taxonomy" id="2602767"/>
    <lineage>
        <taxon>Bacteria</taxon>
        <taxon>Pseudomonadati</taxon>
        <taxon>Bacteroidota</taxon>
        <taxon>Saprospiria</taxon>
        <taxon>Saprospirales</taxon>
        <taxon>Lewinellaceae</taxon>
        <taxon>Neolewinella</taxon>
    </lineage>
</organism>
<keyword evidence="2" id="KW-0255">Endonuclease</keyword>
<dbReference type="AlphaFoldDB" id="A0A5C7FPA7"/>
<dbReference type="PANTHER" id="PTHR35400:SF3">
    <property type="entry name" value="SLL1072 PROTEIN"/>
    <property type="match status" value="1"/>
</dbReference>
<comment type="caution">
    <text evidence="2">The sequence shown here is derived from an EMBL/GenBank/DDBJ whole genome shotgun (WGS) entry which is preliminary data.</text>
</comment>
<dbReference type="Proteomes" id="UP000321907">
    <property type="component" value="Unassembled WGS sequence"/>
</dbReference>
<dbReference type="InterPro" id="IPR008538">
    <property type="entry name" value="Uma2"/>
</dbReference>
<sequence>MPVGEHHADVLSNIADFFYQRLGTKYKFRAQSPVTLPNDSEPEPGFAVVVRRKYNRTTGHPKPEDILLLIEVADSTLQYDRSQKAEAYALAGVKEYWIINIPERQVELYLKPSEKKGLYRTLSVYESGSQFTSPFCGEVNVDEVLPDTEEE</sequence>
<protein>
    <submittedName>
        <fullName evidence="2">Uma2 family endonuclease</fullName>
    </submittedName>
</protein>
<reference evidence="2 3" key="1">
    <citation type="submission" date="2019-08" db="EMBL/GenBank/DDBJ databases">
        <title>Lewinella sp. strain SSH13 Genome sequencing and assembly.</title>
        <authorList>
            <person name="Kim I."/>
        </authorList>
    </citation>
    <scope>NUCLEOTIDE SEQUENCE [LARGE SCALE GENOMIC DNA]</scope>
    <source>
        <strain evidence="2 3">SSH13</strain>
    </source>
</reference>
<name>A0A5C7FPA7_9BACT</name>
<evidence type="ECO:0000259" key="1">
    <source>
        <dbReference type="Pfam" id="PF05685"/>
    </source>
</evidence>
<gene>
    <name evidence="2" type="ORF">FUA23_17535</name>
</gene>
<keyword evidence="2" id="KW-0378">Hydrolase</keyword>
<evidence type="ECO:0000313" key="2">
    <source>
        <dbReference type="EMBL" id="TXF87735.1"/>
    </source>
</evidence>
<dbReference type="InterPro" id="IPR011335">
    <property type="entry name" value="Restrct_endonuc-II-like"/>
</dbReference>